<reference evidence="2 3" key="1">
    <citation type="submission" date="2019-02" db="EMBL/GenBank/DDBJ databases">
        <title>Deep-cultivation of Planctomycetes and their phenomic and genomic characterization uncovers novel biology.</title>
        <authorList>
            <person name="Wiegand S."/>
            <person name="Jogler M."/>
            <person name="Boedeker C."/>
            <person name="Pinto D."/>
            <person name="Vollmers J."/>
            <person name="Rivas-Marin E."/>
            <person name="Kohn T."/>
            <person name="Peeters S.H."/>
            <person name="Heuer A."/>
            <person name="Rast P."/>
            <person name="Oberbeckmann S."/>
            <person name="Bunk B."/>
            <person name="Jeske O."/>
            <person name="Meyerdierks A."/>
            <person name="Storesund J.E."/>
            <person name="Kallscheuer N."/>
            <person name="Luecker S."/>
            <person name="Lage O.M."/>
            <person name="Pohl T."/>
            <person name="Merkel B.J."/>
            <person name="Hornburger P."/>
            <person name="Mueller R.-W."/>
            <person name="Bruemmer F."/>
            <person name="Labrenz M."/>
            <person name="Spormann A.M."/>
            <person name="Op den Camp H."/>
            <person name="Overmann J."/>
            <person name="Amann R."/>
            <person name="Jetten M.S.M."/>
            <person name="Mascher T."/>
            <person name="Medema M.H."/>
            <person name="Devos D.P."/>
            <person name="Kaster A.-K."/>
            <person name="Ovreas L."/>
            <person name="Rohde M."/>
            <person name="Galperin M.Y."/>
            <person name="Jogler C."/>
        </authorList>
    </citation>
    <scope>NUCLEOTIDE SEQUENCE [LARGE SCALE GENOMIC DNA]</scope>
    <source>
        <strain evidence="2 3">SV_7m_r</strain>
    </source>
</reference>
<name>A0A517SWK7_9BACT</name>
<proteinExistence type="predicted"/>
<evidence type="ECO:0000313" key="2">
    <source>
        <dbReference type="EMBL" id="QDT60522.1"/>
    </source>
</evidence>
<evidence type="ECO:0000313" key="3">
    <source>
        <dbReference type="Proteomes" id="UP000315003"/>
    </source>
</evidence>
<accession>A0A517SWK7</accession>
<feature type="compositionally biased region" description="Polar residues" evidence="1">
    <location>
        <begin position="85"/>
        <end position="121"/>
    </location>
</feature>
<feature type="region of interest" description="Disordered" evidence="1">
    <location>
        <begin position="84"/>
        <end position="121"/>
    </location>
</feature>
<sequence>MAAFNPKHLTNPDIVRTIETKRLLALLKPYADYLRGRGLSLPSARQAATLDLELLAEILETPDEAAPQDLLNAIGYIDEMAVTMTEGNRPSPRRSSQSHTGLNKKLNSTAIVKGTNNPLPR</sequence>
<keyword evidence="3" id="KW-1185">Reference proteome</keyword>
<dbReference type="RefSeq" id="WP_419187390.1">
    <property type="nucleotide sequence ID" value="NZ_CP036272.1"/>
</dbReference>
<evidence type="ECO:0000256" key="1">
    <source>
        <dbReference type="SAM" id="MobiDB-lite"/>
    </source>
</evidence>
<protein>
    <submittedName>
        <fullName evidence="2">Uncharacterized protein</fullName>
    </submittedName>
</protein>
<dbReference type="Proteomes" id="UP000315003">
    <property type="component" value="Chromosome"/>
</dbReference>
<dbReference type="AlphaFoldDB" id="A0A517SWK7"/>
<gene>
    <name evidence="2" type="ORF">SV7mr_30450</name>
</gene>
<dbReference type="EMBL" id="CP036272">
    <property type="protein sequence ID" value="QDT60522.1"/>
    <property type="molecule type" value="Genomic_DNA"/>
</dbReference>
<organism evidence="2 3">
    <name type="scientific">Stieleria bergensis</name>
    <dbReference type="NCBI Taxonomy" id="2528025"/>
    <lineage>
        <taxon>Bacteria</taxon>
        <taxon>Pseudomonadati</taxon>
        <taxon>Planctomycetota</taxon>
        <taxon>Planctomycetia</taxon>
        <taxon>Pirellulales</taxon>
        <taxon>Pirellulaceae</taxon>
        <taxon>Stieleria</taxon>
    </lineage>
</organism>